<dbReference type="EMBL" id="AKGD01000001">
    <property type="protein sequence ID" value="EIT72202.1"/>
    <property type="molecule type" value="Genomic_DNA"/>
</dbReference>
<dbReference type="STRING" id="1172194.WQQ_23390"/>
<comment type="caution">
    <text evidence="2">The sequence shown here is derived from an EMBL/GenBank/DDBJ whole genome shotgun (WGS) entry which is preliminary data.</text>
</comment>
<dbReference type="Gene3D" id="1.20.5.300">
    <property type="match status" value="1"/>
</dbReference>
<evidence type="ECO:0000313" key="2">
    <source>
        <dbReference type="EMBL" id="EIT72202.1"/>
    </source>
</evidence>
<dbReference type="PATRIC" id="fig|1172194.4.peg.2259"/>
<dbReference type="InterPro" id="IPR007236">
    <property type="entry name" value="SlyX"/>
</dbReference>
<name>I7ZKA8_9GAMM</name>
<feature type="region of interest" description="Disordered" evidence="1">
    <location>
        <begin position="39"/>
        <end position="63"/>
    </location>
</feature>
<dbReference type="PANTHER" id="PTHR36508:SF1">
    <property type="entry name" value="PROTEIN SLYX"/>
    <property type="match status" value="1"/>
</dbReference>
<evidence type="ECO:0000313" key="3">
    <source>
        <dbReference type="Proteomes" id="UP000003704"/>
    </source>
</evidence>
<protein>
    <recommendedName>
        <fullName evidence="4">Protein SlyX homolog</fullName>
    </recommendedName>
</protein>
<dbReference type="AlphaFoldDB" id="I7ZKA8"/>
<reference evidence="2 3" key="1">
    <citation type="journal article" date="2012" name="J. Bacteriol.">
        <title>Genome Sequence of n-Alkane-Degrading Hydrocarboniphaga effusa Strain AP103T (ATCC BAA-332T).</title>
        <authorList>
            <person name="Chang H.K."/>
            <person name="Zylstra G.J."/>
            <person name="Chae J.C."/>
        </authorList>
    </citation>
    <scope>NUCLEOTIDE SEQUENCE [LARGE SCALE GENOMIC DNA]</scope>
    <source>
        <strain evidence="2 3">AP103</strain>
    </source>
</reference>
<evidence type="ECO:0008006" key="4">
    <source>
        <dbReference type="Google" id="ProtNLM"/>
    </source>
</evidence>
<organism evidence="2 3">
    <name type="scientific">Hydrocarboniphaga effusa AP103</name>
    <dbReference type="NCBI Taxonomy" id="1172194"/>
    <lineage>
        <taxon>Bacteria</taxon>
        <taxon>Pseudomonadati</taxon>
        <taxon>Pseudomonadota</taxon>
        <taxon>Gammaproteobacteria</taxon>
        <taxon>Nevskiales</taxon>
        <taxon>Nevskiaceae</taxon>
        <taxon>Hydrocarboniphaga</taxon>
    </lineage>
</organism>
<proteinExistence type="predicted"/>
<dbReference type="Pfam" id="PF04102">
    <property type="entry name" value="SlyX"/>
    <property type="match status" value="1"/>
</dbReference>
<accession>I7ZKA8</accession>
<gene>
    <name evidence="2" type="ORF">WQQ_23390</name>
</gene>
<keyword evidence="3" id="KW-1185">Reference proteome</keyword>
<dbReference type="PANTHER" id="PTHR36508">
    <property type="entry name" value="PROTEIN SLYX"/>
    <property type="match status" value="1"/>
</dbReference>
<sequence>MELETKLAYQEATLETLNQELIRQQQLVEQLQRAVRTLAERLPAPTPEGAARGSLEDEIPPHY</sequence>
<evidence type="ECO:0000256" key="1">
    <source>
        <dbReference type="SAM" id="MobiDB-lite"/>
    </source>
</evidence>
<dbReference type="Proteomes" id="UP000003704">
    <property type="component" value="Unassembled WGS sequence"/>
</dbReference>
<dbReference type="RefSeq" id="WP_007185282.1">
    <property type="nucleotide sequence ID" value="NZ_CALRWF010000007.1"/>
</dbReference>